<dbReference type="EMBL" id="QXGA01002048">
    <property type="protein sequence ID" value="KAE9104912.1"/>
    <property type="molecule type" value="Genomic_DNA"/>
</dbReference>
<evidence type="ECO:0000313" key="11">
    <source>
        <dbReference type="Proteomes" id="UP000441208"/>
    </source>
</evidence>
<accession>A0A6A3X8K0</accession>
<evidence type="ECO:0000313" key="8">
    <source>
        <dbReference type="Proteomes" id="UP000437068"/>
    </source>
</evidence>
<evidence type="ECO:0000313" key="3">
    <source>
        <dbReference type="EMBL" id="KAE9078668.1"/>
    </source>
</evidence>
<dbReference type="EMBL" id="QXGD01002064">
    <property type="protein sequence ID" value="KAE9194237.1"/>
    <property type="molecule type" value="Genomic_DNA"/>
</dbReference>
<evidence type="ECO:0000313" key="9">
    <source>
        <dbReference type="Proteomes" id="UP000440367"/>
    </source>
</evidence>
<evidence type="ECO:0000313" key="5">
    <source>
        <dbReference type="EMBL" id="KAE9194237.1"/>
    </source>
</evidence>
<dbReference type="EMBL" id="QXGF01002030">
    <property type="protein sequence ID" value="KAE8926492.1"/>
    <property type="molecule type" value="Genomic_DNA"/>
</dbReference>
<evidence type="ECO:0000313" key="6">
    <source>
        <dbReference type="EMBL" id="KAE9287360.1"/>
    </source>
</evidence>
<dbReference type="AlphaFoldDB" id="A0A6A3X8K0"/>
<gene>
    <name evidence="6" type="ORF">PF001_g21019</name>
    <name evidence="5" type="ORF">PF002_g23662</name>
    <name evidence="4" type="ORF">PF006_g21785</name>
    <name evidence="3" type="ORF">PF007_g23757</name>
    <name evidence="1" type="ORF">PF009_g23314</name>
    <name evidence="2" type="ORF">PF011_g20603</name>
</gene>
<dbReference type="Proteomes" id="UP000440732">
    <property type="component" value="Unassembled WGS sequence"/>
</dbReference>
<comment type="caution">
    <text evidence="5">The sequence shown here is derived from an EMBL/GenBank/DDBJ whole genome shotgun (WGS) entry which is preliminary data.</text>
</comment>
<dbReference type="EMBL" id="QXGE01001868">
    <property type="protein sequence ID" value="KAE9287360.1"/>
    <property type="molecule type" value="Genomic_DNA"/>
</dbReference>
<reference evidence="7 8" key="1">
    <citation type="submission" date="2018-08" db="EMBL/GenBank/DDBJ databases">
        <title>Genomic investigation of the strawberry pathogen Phytophthora fragariae indicates pathogenicity is determined by transcriptional variation in three key races.</title>
        <authorList>
            <person name="Adams T.M."/>
            <person name="Armitage A.D."/>
            <person name="Sobczyk M.K."/>
            <person name="Bates H.J."/>
            <person name="Dunwell J.M."/>
            <person name="Nellist C.F."/>
            <person name="Harrison R.J."/>
        </authorList>
    </citation>
    <scope>NUCLEOTIDE SEQUENCE [LARGE SCALE GENOMIC DNA]</scope>
    <source>
        <strain evidence="6 8">A4</strain>
        <strain evidence="5 9">BC-1</strain>
        <strain evidence="4 10">NOV-5</strain>
        <strain evidence="3 11">NOV-71</strain>
        <strain evidence="1 7">NOV-9</strain>
        <strain evidence="2 12">SCRP245</strain>
    </source>
</reference>
<organism evidence="5 9">
    <name type="scientific">Phytophthora fragariae</name>
    <dbReference type="NCBI Taxonomy" id="53985"/>
    <lineage>
        <taxon>Eukaryota</taxon>
        <taxon>Sar</taxon>
        <taxon>Stramenopiles</taxon>
        <taxon>Oomycota</taxon>
        <taxon>Peronosporomycetes</taxon>
        <taxon>Peronosporales</taxon>
        <taxon>Peronosporaceae</taxon>
        <taxon>Phytophthora</taxon>
    </lineage>
</organism>
<evidence type="ECO:0000313" key="7">
    <source>
        <dbReference type="Proteomes" id="UP000429523"/>
    </source>
</evidence>
<protein>
    <submittedName>
        <fullName evidence="5">Uncharacterized protein</fullName>
    </submittedName>
</protein>
<sequence length="91" mass="9901">MTPSAELSHAERKIRAASSLWLDVMCSGAPASRSGRVVRPLAARRQFAALRESTFGFGRRSPELLGDPMVVLRDVQHDVGRRAVFGGEPTP</sequence>
<evidence type="ECO:0000313" key="12">
    <source>
        <dbReference type="Proteomes" id="UP000460718"/>
    </source>
</evidence>
<evidence type="ECO:0000313" key="4">
    <source>
        <dbReference type="EMBL" id="KAE9104912.1"/>
    </source>
</evidence>
<proteinExistence type="predicted"/>
<dbReference type="Proteomes" id="UP000437068">
    <property type="component" value="Unassembled WGS sequence"/>
</dbReference>
<dbReference type="EMBL" id="QXFZ01002286">
    <property type="protein sequence ID" value="KAE9078668.1"/>
    <property type="molecule type" value="Genomic_DNA"/>
</dbReference>
<name>A0A6A3X8K0_9STRA</name>
<evidence type="ECO:0000313" key="10">
    <source>
        <dbReference type="Proteomes" id="UP000440732"/>
    </source>
</evidence>
<dbReference type="Proteomes" id="UP000440367">
    <property type="component" value="Unassembled WGS sequence"/>
</dbReference>
<dbReference type="Proteomes" id="UP000441208">
    <property type="component" value="Unassembled WGS sequence"/>
</dbReference>
<dbReference type="Proteomes" id="UP000460718">
    <property type="component" value="Unassembled WGS sequence"/>
</dbReference>
<dbReference type="Proteomes" id="UP000429523">
    <property type="component" value="Unassembled WGS sequence"/>
</dbReference>
<evidence type="ECO:0000313" key="1">
    <source>
        <dbReference type="EMBL" id="KAE8926492.1"/>
    </source>
</evidence>
<dbReference type="EMBL" id="QXFW01001861">
    <property type="protein sequence ID" value="KAE8984893.1"/>
    <property type="molecule type" value="Genomic_DNA"/>
</dbReference>
<evidence type="ECO:0000313" key="2">
    <source>
        <dbReference type="EMBL" id="KAE8984893.1"/>
    </source>
</evidence>